<accession>A0A8C5WSP0</accession>
<evidence type="ECO:0000256" key="1">
    <source>
        <dbReference type="ARBA" id="ARBA00022729"/>
    </source>
</evidence>
<evidence type="ECO:0000256" key="3">
    <source>
        <dbReference type="SAM" id="SignalP"/>
    </source>
</evidence>
<dbReference type="PROSITE" id="PS50835">
    <property type="entry name" value="IG_LIKE"/>
    <property type="match status" value="2"/>
</dbReference>
<dbReference type="GO" id="GO:0007156">
    <property type="term" value="P:homophilic cell adhesion via plasma membrane adhesion molecules"/>
    <property type="evidence" value="ECO:0007669"/>
    <property type="project" value="TreeGrafter"/>
</dbReference>
<keyword evidence="6" id="KW-1185">Reference proteome</keyword>
<protein>
    <recommendedName>
        <fullName evidence="4">Ig-like domain-containing protein</fullName>
    </recommendedName>
</protein>
<sequence>MLMSTLQLIFIPVCITEPATIIDKAVSIDVTEGDPATLQCKFSGTKDISAKWLRDGKELTFGPKYKISVTDTVSMLKIVSTEKNDSGEYTFEVSNDVGSSSCKASINVLGVYNIFLFSCIKGSFVHLECIVSGSHPISIQWFKDGQEISASEKHKYSFYDNTAFLEINQLQGSDSGSYTCEATNEAGENQCSAYLTVKGLDGFFLIGKIILHFSFILNLLHSGITDDFGGIFLLTLFRTPKFHRETTVTRCYTRC</sequence>
<dbReference type="SUPFAM" id="SSF48726">
    <property type="entry name" value="Immunoglobulin"/>
    <property type="match status" value="2"/>
</dbReference>
<feature type="domain" description="Ig-like" evidence="4">
    <location>
        <begin position="18"/>
        <end position="107"/>
    </location>
</feature>
<dbReference type="PANTHER" id="PTHR45080">
    <property type="entry name" value="CONTACTIN 5"/>
    <property type="match status" value="1"/>
</dbReference>
<dbReference type="Ensembl" id="ENSLLTT00000010453.1">
    <property type="protein sequence ID" value="ENSLLTP00000010078.1"/>
    <property type="gene ID" value="ENSLLTG00000007700.1"/>
</dbReference>
<reference evidence="5" key="2">
    <citation type="submission" date="2025-09" db="UniProtKB">
        <authorList>
            <consortium name="Ensembl"/>
        </authorList>
    </citation>
    <scope>IDENTIFICATION</scope>
</reference>
<name>A0A8C5WSP0_LATLA</name>
<dbReference type="InterPro" id="IPR007110">
    <property type="entry name" value="Ig-like_dom"/>
</dbReference>
<dbReference type="Pfam" id="PF07679">
    <property type="entry name" value="I-set"/>
    <property type="match status" value="2"/>
</dbReference>
<dbReference type="GO" id="GO:0005886">
    <property type="term" value="C:plasma membrane"/>
    <property type="evidence" value="ECO:0007669"/>
    <property type="project" value="TreeGrafter"/>
</dbReference>
<feature type="chain" id="PRO_5034215155" description="Ig-like domain-containing protein" evidence="3">
    <location>
        <begin position="17"/>
        <end position="255"/>
    </location>
</feature>
<feature type="domain" description="Ig-like" evidence="4">
    <location>
        <begin position="121"/>
        <end position="196"/>
    </location>
</feature>
<dbReference type="InterPro" id="IPR013783">
    <property type="entry name" value="Ig-like_fold"/>
</dbReference>
<dbReference type="Proteomes" id="UP000694406">
    <property type="component" value="Unplaced"/>
</dbReference>
<organism evidence="5 6">
    <name type="scientific">Laticauda laticaudata</name>
    <name type="common">Blue-ringed sea krait</name>
    <name type="synonym">Blue-lipped sea krait</name>
    <dbReference type="NCBI Taxonomy" id="8630"/>
    <lineage>
        <taxon>Eukaryota</taxon>
        <taxon>Metazoa</taxon>
        <taxon>Chordata</taxon>
        <taxon>Craniata</taxon>
        <taxon>Vertebrata</taxon>
        <taxon>Euteleostomi</taxon>
        <taxon>Lepidosauria</taxon>
        <taxon>Squamata</taxon>
        <taxon>Bifurcata</taxon>
        <taxon>Unidentata</taxon>
        <taxon>Episquamata</taxon>
        <taxon>Toxicofera</taxon>
        <taxon>Serpentes</taxon>
        <taxon>Colubroidea</taxon>
        <taxon>Elapidae</taxon>
        <taxon>Laticaudinae</taxon>
        <taxon>Laticauda</taxon>
    </lineage>
</organism>
<reference evidence="5" key="1">
    <citation type="submission" date="2025-08" db="UniProtKB">
        <authorList>
            <consortium name="Ensembl"/>
        </authorList>
    </citation>
    <scope>IDENTIFICATION</scope>
</reference>
<dbReference type="InterPro" id="IPR003598">
    <property type="entry name" value="Ig_sub2"/>
</dbReference>
<evidence type="ECO:0000313" key="6">
    <source>
        <dbReference type="Proteomes" id="UP000694406"/>
    </source>
</evidence>
<dbReference type="SMART" id="SM00409">
    <property type="entry name" value="IG"/>
    <property type="match status" value="2"/>
</dbReference>
<dbReference type="AlphaFoldDB" id="A0A8C5WSP0"/>
<dbReference type="InterPro" id="IPR003599">
    <property type="entry name" value="Ig_sub"/>
</dbReference>
<proteinExistence type="predicted"/>
<dbReference type="GeneTree" id="ENSGT01110000267173"/>
<evidence type="ECO:0000259" key="4">
    <source>
        <dbReference type="PROSITE" id="PS50835"/>
    </source>
</evidence>
<dbReference type="SMART" id="SM00408">
    <property type="entry name" value="IGc2"/>
    <property type="match status" value="2"/>
</dbReference>
<dbReference type="PANTHER" id="PTHR45080:SF8">
    <property type="entry name" value="IG-LIKE DOMAIN-CONTAINING PROTEIN"/>
    <property type="match status" value="1"/>
</dbReference>
<evidence type="ECO:0000256" key="2">
    <source>
        <dbReference type="ARBA" id="ARBA00023157"/>
    </source>
</evidence>
<dbReference type="Gene3D" id="2.60.40.10">
    <property type="entry name" value="Immunoglobulins"/>
    <property type="match status" value="2"/>
</dbReference>
<keyword evidence="2" id="KW-1015">Disulfide bond</keyword>
<dbReference type="InterPro" id="IPR050958">
    <property type="entry name" value="Cell_Adh-Cytoskel_Orgn"/>
</dbReference>
<dbReference type="CDD" id="cd00096">
    <property type="entry name" value="Ig"/>
    <property type="match status" value="1"/>
</dbReference>
<keyword evidence="1 3" id="KW-0732">Signal</keyword>
<dbReference type="InterPro" id="IPR013098">
    <property type="entry name" value="Ig_I-set"/>
</dbReference>
<dbReference type="InterPro" id="IPR036179">
    <property type="entry name" value="Ig-like_dom_sf"/>
</dbReference>
<dbReference type="FunFam" id="2.60.40.10:FF:000022">
    <property type="entry name" value="Cardiac titin"/>
    <property type="match status" value="2"/>
</dbReference>
<evidence type="ECO:0000313" key="5">
    <source>
        <dbReference type="Ensembl" id="ENSLLTP00000010078.1"/>
    </source>
</evidence>
<feature type="signal peptide" evidence="3">
    <location>
        <begin position="1"/>
        <end position="16"/>
    </location>
</feature>